<dbReference type="Gene3D" id="1.10.150.130">
    <property type="match status" value="1"/>
</dbReference>
<dbReference type="GO" id="GO:0003677">
    <property type="term" value="F:DNA binding"/>
    <property type="evidence" value="ECO:0007669"/>
    <property type="project" value="UniProtKB-KW"/>
</dbReference>
<dbReference type="InterPro" id="IPR011010">
    <property type="entry name" value="DNA_brk_join_enz"/>
</dbReference>
<dbReference type="EMBL" id="JADIMT010000031">
    <property type="protein sequence ID" value="MBO8435727.1"/>
    <property type="molecule type" value="Genomic_DNA"/>
</dbReference>
<dbReference type="AlphaFoldDB" id="A0A9D9H599"/>
<evidence type="ECO:0000313" key="3">
    <source>
        <dbReference type="EMBL" id="MBO8435727.1"/>
    </source>
</evidence>
<keyword evidence="1" id="KW-0238">DNA-binding</keyword>
<reference evidence="3" key="1">
    <citation type="submission" date="2020-10" db="EMBL/GenBank/DDBJ databases">
        <authorList>
            <person name="Gilroy R."/>
        </authorList>
    </citation>
    <scope>NUCLEOTIDE SEQUENCE</scope>
    <source>
        <strain evidence="3">7293</strain>
    </source>
</reference>
<dbReference type="InterPro" id="IPR010998">
    <property type="entry name" value="Integrase_recombinase_N"/>
</dbReference>
<organism evidence="3 4">
    <name type="scientific">Candidatus Ornithospirochaeta stercoripullorum</name>
    <dbReference type="NCBI Taxonomy" id="2840899"/>
    <lineage>
        <taxon>Bacteria</taxon>
        <taxon>Pseudomonadati</taxon>
        <taxon>Spirochaetota</taxon>
        <taxon>Spirochaetia</taxon>
        <taxon>Spirochaetales</taxon>
        <taxon>Spirochaetaceae</taxon>
        <taxon>Spirochaetaceae incertae sedis</taxon>
        <taxon>Candidatus Ornithospirochaeta</taxon>
    </lineage>
</organism>
<sequence length="220" mass="25192">MIRFSLYKRHLSTGVFYYVRFWNPEKKCYEPGISIEVLRGRLGEDGFRRIGTRSAAASIAVRAFEKGLTKKEVKSHNFVEYVLNFWDFDNSSYVKLKNKTKKGSIGRDHCLNMLGTFKKNFLPHINQDLKLDEVTQSDIENVIIALIDEGSISNSTINNVILSVQKPLNEAFSRGLIKINPMQNILMLERNQKDRGIPPRVRLKLSLNTSERKALQDASA</sequence>
<accession>A0A9D9H599</accession>
<feature type="domain" description="Phage integrase SAM-like" evidence="2">
    <location>
        <begin position="98"/>
        <end position="183"/>
    </location>
</feature>
<name>A0A9D9H599_9SPIO</name>
<reference evidence="3" key="2">
    <citation type="journal article" date="2021" name="PeerJ">
        <title>Extensive microbial diversity within the chicken gut microbiome revealed by metagenomics and culture.</title>
        <authorList>
            <person name="Gilroy R."/>
            <person name="Ravi A."/>
            <person name="Getino M."/>
            <person name="Pursley I."/>
            <person name="Horton D.L."/>
            <person name="Alikhan N.F."/>
            <person name="Baker D."/>
            <person name="Gharbi K."/>
            <person name="Hall N."/>
            <person name="Watson M."/>
            <person name="Adriaenssens E.M."/>
            <person name="Foster-Nyarko E."/>
            <person name="Jarju S."/>
            <person name="Secka A."/>
            <person name="Antonio M."/>
            <person name="Oren A."/>
            <person name="Chaudhuri R.R."/>
            <person name="La Ragione R."/>
            <person name="Hildebrand F."/>
            <person name="Pallen M.J."/>
        </authorList>
    </citation>
    <scope>NUCLEOTIDE SEQUENCE</scope>
    <source>
        <strain evidence="3">7293</strain>
    </source>
</reference>
<gene>
    <name evidence="3" type="ORF">IAA97_01940</name>
</gene>
<dbReference type="Proteomes" id="UP000823615">
    <property type="component" value="Unassembled WGS sequence"/>
</dbReference>
<protein>
    <submittedName>
        <fullName evidence="3">Phage integrase SAM-like domain-containing protein</fullName>
    </submittedName>
</protein>
<dbReference type="Pfam" id="PF13102">
    <property type="entry name" value="Phage_int_SAM_5"/>
    <property type="match status" value="1"/>
</dbReference>
<evidence type="ECO:0000256" key="1">
    <source>
        <dbReference type="ARBA" id="ARBA00023125"/>
    </source>
</evidence>
<dbReference type="SUPFAM" id="SSF56349">
    <property type="entry name" value="DNA breaking-rejoining enzymes"/>
    <property type="match status" value="1"/>
</dbReference>
<comment type="caution">
    <text evidence="3">The sequence shown here is derived from an EMBL/GenBank/DDBJ whole genome shotgun (WGS) entry which is preliminary data.</text>
</comment>
<dbReference type="InterPro" id="IPR025269">
    <property type="entry name" value="SAM-like_dom"/>
</dbReference>
<evidence type="ECO:0000313" key="4">
    <source>
        <dbReference type="Proteomes" id="UP000823615"/>
    </source>
</evidence>
<evidence type="ECO:0000259" key="2">
    <source>
        <dbReference type="Pfam" id="PF13102"/>
    </source>
</evidence>
<proteinExistence type="predicted"/>